<evidence type="ECO:0000313" key="1">
    <source>
        <dbReference type="EMBL" id="QMV85912.1"/>
    </source>
</evidence>
<dbReference type="EMBL" id="CP059833">
    <property type="protein sequence ID" value="QMV85912.1"/>
    <property type="molecule type" value="Genomic_DNA"/>
</dbReference>
<dbReference type="Proteomes" id="UP000515570">
    <property type="component" value="Chromosome"/>
</dbReference>
<dbReference type="Gene3D" id="3.40.50.720">
    <property type="entry name" value="NAD(P)-binding Rossmann-like Domain"/>
    <property type="match status" value="1"/>
</dbReference>
<protein>
    <recommendedName>
        <fullName evidence="3">Bacteriocin biosynthesis cyclodehydratase domain-containing protein</fullName>
    </recommendedName>
</protein>
<sequence length="300" mass="31452">MGEMLKLTSAARIVVRPGPAIQFGIDATTAGVIDGIEPHHIGPVVGALASAKSPVTRTDLAIRLSKAGLNSTAAEQLVGELLAFGILRHLPTVEPRVALLGRSSLSALIAELLTGSGCTVRRPLRGETDGRFLRSLPGEMPLVAVDKLAHARVLAGALSGGRRELFVPVQLVDGRGVIGPLRSGGLGPCPLCTQLHRTDVDPHWPHLLTQLPGAASAAPVTVAATAAHAAAMVLAHYGLDRPPLGTTSRRWQPGLVLDVDPFGELRESVVASHPHCPLCFESQNIQQSLPEARCLDRANS</sequence>
<accession>A0A7G5FH21</accession>
<keyword evidence="2" id="KW-1185">Reference proteome</keyword>
<organism evidence="1 2">
    <name type="scientific">Corynebacterium hindlerae</name>
    <dbReference type="NCBI Taxonomy" id="699041"/>
    <lineage>
        <taxon>Bacteria</taxon>
        <taxon>Bacillati</taxon>
        <taxon>Actinomycetota</taxon>
        <taxon>Actinomycetes</taxon>
        <taxon>Mycobacteriales</taxon>
        <taxon>Corynebacteriaceae</taxon>
        <taxon>Corynebacterium</taxon>
    </lineage>
</organism>
<name>A0A7G5FH21_9CORY</name>
<dbReference type="RefSeq" id="WP_182386728.1">
    <property type="nucleotide sequence ID" value="NZ_CP059833.1"/>
</dbReference>
<dbReference type="AlphaFoldDB" id="A0A7G5FH21"/>
<gene>
    <name evidence="1" type="ORF">HW450_04105</name>
</gene>
<evidence type="ECO:0008006" key="3">
    <source>
        <dbReference type="Google" id="ProtNLM"/>
    </source>
</evidence>
<proteinExistence type="predicted"/>
<evidence type="ECO:0000313" key="2">
    <source>
        <dbReference type="Proteomes" id="UP000515570"/>
    </source>
</evidence>
<reference evidence="1 2" key="1">
    <citation type="submission" date="2020-07" db="EMBL/GenBank/DDBJ databases">
        <title>non toxigenic Corynebacterium sp. nov from a clinical source.</title>
        <authorList>
            <person name="Bernier A.-M."/>
            <person name="Bernard K."/>
        </authorList>
    </citation>
    <scope>NUCLEOTIDE SEQUENCE [LARGE SCALE GENOMIC DNA]</scope>
    <source>
        <strain evidence="2">NML 93-0612</strain>
    </source>
</reference>